<protein>
    <submittedName>
        <fullName evidence="1">Uncharacterized protein</fullName>
    </submittedName>
</protein>
<dbReference type="AlphaFoldDB" id="A0A016U0Y9"/>
<organism evidence="1 2">
    <name type="scientific">Ancylostoma ceylanicum</name>
    <dbReference type="NCBI Taxonomy" id="53326"/>
    <lineage>
        <taxon>Eukaryota</taxon>
        <taxon>Metazoa</taxon>
        <taxon>Ecdysozoa</taxon>
        <taxon>Nematoda</taxon>
        <taxon>Chromadorea</taxon>
        <taxon>Rhabditida</taxon>
        <taxon>Rhabditina</taxon>
        <taxon>Rhabditomorpha</taxon>
        <taxon>Strongyloidea</taxon>
        <taxon>Ancylostomatidae</taxon>
        <taxon>Ancylostomatinae</taxon>
        <taxon>Ancylostoma</taxon>
    </lineage>
</organism>
<comment type="caution">
    <text evidence="1">The sequence shown here is derived from an EMBL/GenBank/DDBJ whole genome shotgun (WGS) entry which is preliminary data.</text>
</comment>
<gene>
    <name evidence="1" type="primary">Acey_s0065.g3658</name>
    <name evidence="1" type="ORF">Y032_0065g3658</name>
</gene>
<dbReference type="Proteomes" id="UP000024635">
    <property type="component" value="Unassembled WGS sequence"/>
</dbReference>
<evidence type="ECO:0000313" key="2">
    <source>
        <dbReference type="Proteomes" id="UP000024635"/>
    </source>
</evidence>
<reference evidence="2" key="1">
    <citation type="journal article" date="2015" name="Nat. Genet.">
        <title>The genome and transcriptome of the zoonotic hookworm Ancylostoma ceylanicum identify infection-specific gene families.</title>
        <authorList>
            <person name="Schwarz E.M."/>
            <person name="Hu Y."/>
            <person name="Antoshechkin I."/>
            <person name="Miller M.M."/>
            <person name="Sternberg P.W."/>
            <person name="Aroian R.V."/>
        </authorList>
    </citation>
    <scope>NUCLEOTIDE SEQUENCE</scope>
    <source>
        <strain evidence="2">HY135</strain>
    </source>
</reference>
<sequence>MERAQRSNDWSHSLVTKQEDCYEVYRPPQDDCYEVYIPPQDDCYEVYAPPAEGCQQGRCSPLFEVDRGYAETASLNVQQSNQDYRYEVYRSHEKSKFLHAFPMEGNDKAVDVNSRPLNTSHTRLAFTIVEALESLRDRSDNQFKPSTAIAADEYNPPYR</sequence>
<dbReference type="EMBL" id="JARK01001401">
    <property type="protein sequence ID" value="EYC08636.1"/>
    <property type="molecule type" value="Genomic_DNA"/>
</dbReference>
<name>A0A016U0Y9_9BILA</name>
<evidence type="ECO:0000313" key="1">
    <source>
        <dbReference type="EMBL" id="EYC08636.1"/>
    </source>
</evidence>
<keyword evidence="2" id="KW-1185">Reference proteome</keyword>
<accession>A0A016U0Y9</accession>
<proteinExistence type="predicted"/>